<organism evidence="1 2">
    <name type="scientific">Treponema porcinum</name>
    <dbReference type="NCBI Taxonomy" id="261392"/>
    <lineage>
        <taxon>Bacteria</taxon>
        <taxon>Pseudomonadati</taxon>
        <taxon>Spirochaetota</taxon>
        <taxon>Spirochaetia</taxon>
        <taxon>Spirochaetales</taxon>
        <taxon>Treponemataceae</taxon>
        <taxon>Treponema</taxon>
    </lineage>
</organism>
<gene>
    <name evidence="1" type="ORF">SAMN02745149_00105</name>
</gene>
<accession>A0A1T4JHH6</accession>
<dbReference type="GeneID" id="78315428"/>
<dbReference type="AlphaFoldDB" id="A0A1T4JHH6"/>
<reference evidence="1 2" key="1">
    <citation type="submission" date="2017-02" db="EMBL/GenBank/DDBJ databases">
        <authorList>
            <person name="Peterson S.W."/>
        </authorList>
    </citation>
    <scope>NUCLEOTIDE SEQUENCE [LARGE SCALE GENOMIC DNA]</scope>
    <source>
        <strain evidence="1 2">ATCC BAA-908</strain>
    </source>
</reference>
<evidence type="ECO:0000313" key="2">
    <source>
        <dbReference type="Proteomes" id="UP000190423"/>
    </source>
</evidence>
<dbReference type="EMBL" id="FUWG01000002">
    <property type="protein sequence ID" value="SJZ29603.1"/>
    <property type="molecule type" value="Genomic_DNA"/>
</dbReference>
<dbReference type="STRING" id="261392.SAMN02745149_00105"/>
<evidence type="ECO:0000313" key="1">
    <source>
        <dbReference type="EMBL" id="SJZ29603.1"/>
    </source>
</evidence>
<dbReference type="OrthoDB" id="9804867at2"/>
<proteinExistence type="predicted"/>
<keyword evidence="2" id="KW-1185">Reference proteome</keyword>
<dbReference type="RefSeq" id="WP_143593110.1">
    <property type="nucleotide sequence ID" value="NZ_FUWG01000002.1"/>
</dbReference>
<sequence>MSDRAFNAVLNDVDSFSYNQCVLLLARLTQTLQNWTSKDENEDLFYSKSNIAHLERGVKALNEGKGVEHELIEVD</sequence>
<dbReference type="Proteomes" id="UP000190423">
    <property type="component" value="Unassembled WGS sequence"/>
</dbReference>
<protein>
    <submittedName>
        <fullName evidence="1">Uncharacterized protein</fullName>
    </submittedName>
</protein>
<name>A0A1T4JHH6_TREPO</name>